<evidence type="ECO:0000313" key="1">
    <source>
        <dbReference type="EMBL" id="RON69571.1"/>
    </source>
</evidence>
<dbReference type="EMBL" id="MOBU01000006">
    <property type="protein sequence ID" value="RON69571.1"/>
    <property type="molecule type" value="Genomic_DNA"/>
</dbReference>
<dbReference type="RefSeq" id="WP_123531805.1">
    <property type="nucleotide sequence ID" value="NZ_MOBU01000006.1"/>
</dbReference>
<reference evidence="1 2" key="1">
    <citation type="submission" date="2016-10" db="EMBL/GenBank/DDBJ databases">
        <title>Comparative genome analysis of multiple Pseudomonas spp. focuses on biocontrol and plant growth promoting traits.</title>
        <authorList>
            <person name="Tao X.-Y."/>
            <person name="Taylor C.G."/>
        </authorList>
    </citation>
    <scope>NUCLEOTIDE SEQUENCE [LARGE SCALE GENOMIC DNA]</scope>
    <source>
        <strain evidence="1 2">24D3</strain>
    </source>
</reference>
<gene>
    <name evidence="1" type="ORF">BK671_09105</name>
</gene>
<comment type="caution">
    <text evidence="1">The sequence shown here is derived from an EMBL/GenBank/DDBJ whole genome shotgun (WGS) entry which is preliminary data.</text>
</comment>
<dbReference type="Proteomes" id="UP000285757">
    <property type="component" value="Unassembled WGS sequence"/>
</dbReference>
<evidence type="ECO:0000313" key="2">
    <source>
        <dbReference type="Proteomes" id="UP000285757"/>
    </source>
</evidence>
<proteinExistence type="predicted"/>
<organism evidence="1 2">
    <name type="scientific">Pseudomonas fluorescens</name>
    <dbReference type="NCBI Taxonomy" id="294"/>
    <lineage>
        <taxon>Bacteria</taxon>
        <taxon>Pseudomonadati</taxon>
        <taxon>Pseudomonadota</taxon>
        <taxon>Gammaproteobacteria</taxon>
        <taxon>Pseudomonadales</taxon>
        <taxon>Pseudomonadaceae</taxon>
        <taxon>Pseudomonas</taxon>
    </lineage>
</organism>
<accession>A0A423LMI8</accession>
<protein>
    <submittedName>
        <fullName evidence="1">Uncharacterized protein</fullName>
    </submittedName>
</protein>
<sequence length="461" mass="51564">MKQQVNDKTKLKIDRVNIPGCISTVEHPEKPHCGVPLSLISDRNIQLIIDPWFNQSAFDFADVLLNESDTSAAHKIIQPGEENERFDLNLPADFLNEGINQLRLRVKRISGNEETSEPLLVLYHTPRPAGELTGTGDNPNLLMTLPVDVIANGIDADRAAIGVNITLSYVYMREHDVITLDCDGRNLSHKVTAAQVAARRVVLTLSTASFWQDNPKFALRFRVVDQLGNRSGPQAIWSKTTLVDVHIRKIELNLLAPKVLEAKDANGTVLNFVRDFYRAQYATVEVNYTGSDRGQSVKVYWLGRNNTYGSEVQIVASAGQTLQFRVPRQEVVDTLGSGAEVSYTVRLPGTNVNLPSRDLNLTVTGQKHHLPEPTLNTAKDNLRVYYPTLEAAYKVRISLIVETNRYDSAEFDITQSSYTNVSVPSSWITPNIGKQGLFNYTLRKTGTDEPIIFSWYLRVTL</sequence>
<dbReference type="AlphaFoldDB" id="A0A423LMI8"/>
<name>A0A423LMI8_PSEFL</name>